<proteinExistence type="predicted"/>
<evidence type="ECO:0000313" key="1">
    <source>
        <dbReference type="EMBL" id="MBO0905259.1"/>
    </source>
</evidence>
<dbReference type="Proteomes" id="UP000664288">
    <property type="component" value="Unassembled WGS sequence"/>
</dbReference>
<reference evidence="1 2" key="1">
    <citation type="submission" date="2021-03" db="EMBL/GenBank/DDBJ databases">
        <title>Whole genome sequence of Jiella sp. MQZ13P-4.</title>
        <authorList>
            <person name="Tuo L."/>
        </authorList>
    </citation>
    <scope>NUCLEOTIDE SEQUENCE [LARGE SCALE GENOMIC DNA]</scope>
    <source>
        <strain evidence="1 2">MQZ13P-4</strain>
    </source>
</reference>
<evidence type="ECO:0000313" key="2">
    <source>
        <dbReference type="Proteomes" id="UP000664288"/>
    </source>
</evidence>
<dbReference type="InterPro" id="IPR009387">
    <property type="entry name" value="HigB-2"/>
</dbReference>
<organism evidence="1 2">
    <name type="scientific">Jiella sonneratiae</name>
    <dbReference type="NCBI Taxonomy" id="2816856"/>
    <lineage>
        <taxon>Bacteria</taxon>
        <taxon>Pseudomonadati</taxon>
        <taxon>Pseudomonadota</taxon>
        <taxon>Alphaproteobacteria</taxon>
        <taxon>Hyphomicrobiales</taxon>
        <taxon>Aurantimonadaceae</taxon>
        <taxon>Jiella</taxon>
    </lineage>
</organism>
<dbReference type="EMBL" id="JAFMPY010000020">
    <property type="protein sequence ID" value="MBO0905259.1"/>
    <property type="molecule type" value="Genomic_DNA"/>
</dbReference>
<dbReference type="Pfam" id="PF06296">
    <property type="entry name" value="RelE"/>
    <property type="match status" value="1"/>
</dbReference>
<accession>A0ABS3J6G8</accession>
<dbReference type="RefSeq" id="WP_207351903.1">
    <property type="nucleotide sequence ID" value="NZ_JAFMPY010000020.1"/>
</dbReference>
<dbReference type="PIRSF" id="PIRSF018634">
    <property type="entry name" value="UCP018634"/>
    <property type="match status" value="1"/>
</dbReference>
<gene>
    <name evidence="1" type="ORF">J1C47_16560</name>
</gene>
<keyword evidence="2" id="KW-1185">Reference proteome</keyword>
<name>A0ABS3J6G8_9HYPH</name>
<protein>
    <submittedName>
        <fullName evidence="1">Type II toxin-antitoxin system RelE/ParE family toxin</fullName>
    </submittedName>
</protein>
<comment type="caution">
    <text evidence="1">The sequence shown here is derived from an EMBL/GenBank/DDBJ whole genome shotgun (WGS) entry which is preliminary data.</text>
</comment>
<sequence>MRVFKTKEFARAARKEKVVEDELRKTIKRTLGGTIDAELGAFLIKQRISQGQGGRWGSHRAVIVFRARDRLVFVHLFGKSEKANLSTNEERSYKKAAKVIVGLTEGQVQALVQSGEWIEIENGDEATPLSK</sequence>